<evidence type="ECO:0000313" key="3">
    <source>
        <dbReference type="Proteomes" id="UP000572540"/>
    </source>
</evidence>
<dbReference type="EMBL" id="JACCAU010000001">
    <property type="protein sequence ID" value="NYH16201.1"/>
    <property type="molecule type" value="Genomic_DNA"/>
</dbReference>
<name>A0A7Y9W9J9_9BURK</name>
<feature type="region of interest" description="Disordered" evidence="1">
    <location>
        <begin position="161"/>
        <end position="188"/>
    </location>
</feature>
<gene>
    <name evidence="2" type="ORF">GGD41_003429</name>
</gene>
<accession>A0A7Y9W9J9</accession>
<evidence type="ECO:0000256" key="1">
    <source>
        <dbReference type="SAM" id="MobiDB-lite"/>
    </source>
</evidence>
<dbReference type="AlphaFoldDB" id="A0A7Y9W9J9"/>
<proteinExistence type="predicted"/>
<comment type="caution">
    <text evidence="2">The sequence shown here is derived from an EMBL/GenBank/DDBJ whole genome shotgun (WGS) entry which is preliminary data.</text>
</comment>
<reference evidence="2 3" key="1">
    <citation type="submission" date="2020-07" db="EMBL/GenBank/DDBJ databases">
        <title>Exploring microbial biodiversity for novel pathways involved in the catabolism of aromatic compounds derived from lignin.</title>
        <authorList>
            <person name="Elkins J."/>
        </authorList>
    </citation>
    <scope>NUCLEOTIDE SEQUENCE [LARGE SCALE GENOMIC DNA]</scope>
    <source>
        <strain evidence="2 3">H2C3B</strain>
    </source>
</reference>
<feature type="compositionally biased region" description="Basic and acidic residues" evidence="1">
    <location>
        <begin position="167"/>
        <end position="188"/>
    </location>
</feature>
<organism evidence="2 3">
    <name type="scientific">Paraburkholderia bryophila</name>
    <dbReference type="NCBI Taxonomy" id="420952"/>
    <lineage>
        <taxon>Bacteria</taxon>
        <taxon>Pseudomonadati</taxon>
        <taxon>Pseudomonadota</taxon>
        <taxon>Betaproteobacteria</taxon>
        <taxon>Burkholderiales</taxon>
        <taxon>Burkholderiaceae</taxon>
        <taxon>Paraburkholderia</taxon>
    </lineage>
</organism>
<evidence type="ECO:0000313" key="2">
    <source>
        <dbReference type="EMBL" id="NYH16201.1"/>
    </source>
</evidence>
<sequence length="273" mass="30074">MGSGESGAAGDFAAQHAPEFDDRRIGGQLLDIAFNTRLRLVFDDHASHAQHVRVQFRLAWTVAAYRVDVHAGFDHVGRDDGGVGFVGGDGGDDVGAAYGVRGGCGAHDLQRRPRGEIAHEFAGCGRIDIEHADLVDTQQFEKGDRLEFALRAIADQGHFSRLGTGECPRDERGGGGRAQRGGERQLRKEQRIAGIDRGQRAERHHGMNAAFGVDRMSVDVFEGEQLVVGHRHRFDYADARMTREARRFVEIGPAQIVGAERPARGRDNFRWKQ</sequence>
<protein>
    <submittedName>
        <fullName evidence="2">Uncharacterized protein</fullName>
    </submittedName>
</protein>
<dbReference type="Proteomes" id="UP000572540">
    <property type="component" value="Unassembled WGS sequence"/>
</dbReference>